<keyword evidence="2" id="KW-1003">Cell membrane</keyword>
<feature type="transmembrane region" description="Helical" evidence="6">
    <location>
        <begin position="23"/>
        <end position="46"/>
    </location>
</feature>
<feature type="transmembrane region" description="Helical" evidence="6">
    <location>
        <begin position="100"/>
        <end position="119"/>
    </location>
</feature>
<dbReference type="InterPro" id="IPR022791">
    <property type="entry name" value="L-PG_synthase/AglD"/>
</dbReference>
<keyword evidence="3 6" id="KW-0812">Transmembrane</keyword>
<evidence type="ECO:0000256" key="1">
    <source>
        <dbReference type="ARBA" id="ARBA00004651"/>
    </source>
</evidence>
<evidence type="ECO:0000313" key="7">
    <source>
        <dbReference type="EMBL" id="MFC5294412.1"/>
    </source>
</evidence>
<dbReference type="Pfam" id="PF03706">
    <property type="entry name" value="LPG_synthase_TM"/>
    <property type="match status" value="1"/>
</dbReference>
<proteinExistence type="predicted"/>
<evidence type="ECO:0000256" key="5">
    <source>
        <dbReference type="ARBA" id="ARBA00023136"/>
    </source>
</evidence>
<sequence length="329" mass="35513">MPFGPHEPGTHLPGTPLRRRSRWWWLGPLASILIFAASLAVLWHIISQMNPGDLAAAFSNASLRQLGLAAGFTALSYLLLTGYDALALRRLGLSIPYRTTALASFTSYSVSFTLGFPIVTGGTVRYWIYSPKGVRASEVASLTVIAGLTFWLGLGAILCASLFYSAESVAMLARTSPVVVQLVGGAVSLAILGYLVWVATDERTLRVKGWNLHLPGLGTTLGQMTLGACEVCAAAAVLFVLLPGGYGLDYPTFLAAYIFGCLIGIASHSPGGLGVFEATMLVALNRLPFEYVLGALLLFRVIYYLLPFILALVLLALNEFIRRIRRRER</sequence>
<name>A0ABW0F5C7_9HYPH</name>
<comment type="subcellular location">
    <subcellularLocation>
        <location evidence="1">Cell membrane</location>
        <topology evidence="1">Multi-pass membrane protein</topology>
    </subcellularLocation>
</comment>
<gene>
    <name evidence="7" type="ORF">ACFPK2_15600</name>
</gene>
<protein>
    <submittedName>
        <fullName evidence="7">Lysylphosphatidylglycerol synthase domain-containing protein</fullName>
    </submittedName>
</protein>
<feature type="transmembrane region" description="Helical" evidence="6">
    <location>
        <begin position="178"/>
        <end position="200"/>
    </location>
</feature>
<evidence type="ECO:0000256" key="3">
    <source>
        <dbReference type="ARBA" id="ARBA00022692"/>
    </source>
</evidence>
<accession>A0ABW0F5C7</accession>
<dbReference type="Proteomes" id="UP001595976">
    <property type="component" value="Unassembled WGS sequence"/>
</dbReference>
<keyword evidence="5 6" id="KW-0472">Membrane</keyword>
<dbReference type="EMBL" id="JBHSLI010000006">
    <property type="protein sequence ID" value="MFC5294412.1"/>
    <property type="molecule type" value="Genomic_DNA"/>
</dbReference>
<feature type="transmembrane region" description="Helical" evidence="6">
    <location>
        <begin position="139"/>
        <end position="166"/>
    </location>
</feature>
<feature type="transmembrane region" description="Helical" evidence="6">
    <location>
        <begin position="66"/>
        <end position="88"/>
    </location>
</feature>
<reference evidence="8" key="1">
    <citation type="journal article" date="2019" name="Int. J. Syst. Evol. Microbiol.">
        <title>The Global Catalogue of Microorganisms (GCM) 10K type strain sequencing project: providing services to taxonomists for standard genome sequencing and annotation.</title>
        <authorList>
            <consortium name="The Broad Institute Genomics Platform"/>
            <consortium name="The Broad Institute Genome Sequencing Center for Infectious Disease"/>
            <person name="Wu L."/>
            <person name="Ma J."/>
        </authorList>
    </citation>
    <scope>NUCLEOTIDE SEQUENCE [LARGE SCALE GENOMIC DNA]</scope>
    <source>
        <strain evidence="8">CGMCC 1.15643</strain>
    </source>
</reference>
<evidence type="ECO:0000313" key="8">
    <source>
        <dbReference type="Proteomes" id="UP001595976"/>
    </source>
</evidence>
<comment type="caution">
    <text evidence="7">The sequence shown here is derived from an EMBL/GenBank/DDBJ whole genome shotgun (WGS) entry which is preliminary data.</text>
</comment>
<evidence type="ECO:0000256" key="6">
    <source>
        <dbReference type="SAM" id="Phobius"/>
    </source>
</evidence>
<evidence type="ECO:0000256" key="4">
    <source>
        <dbReference type="ARBA" id="ARBA00022989"/>
    </source>
</evidence>
<feature type="transmembrane region" description="Helical" evidence="6">
    <location>
        <begin position="254"/>
        <end position="271"/>
    </location>
</feature>
<feature type="transmembrane region" description="Helical" evidence="6">
    <location>
        <begin position="220"/>
        <end position="242"/>
    </location>
</feature>
<dbReference type="PANTHER" id="PTHR39087:SF2">
    <property type="entry name" value="UPF0104 MEMBRANE PROTEIN MJ1595"/>
    <property type="match status" value="1"/>
</dbReference>
<dbReference type="RefSeq" id="WP_158448297.1">
    <property type="nucleotide sequence ID" value="NZ_JAOAOS010000009.1"/>
</dbReference>
<keyword evidence="4 6" id="KW-1133">Transmembrane helix</keyword>
<organism evidence="7 8">
    <name type="scientific">Bosea minatitlanensis</name>
    <dbReference type="NCBI Taxonomy" id="128782"/>
    <lineage>
        <taxon>Bacteria</taxon>
        <taxon>Pseudomonadati</taxon>
        <taxon>Pseudomonadota</taxon>
        <taxon>Alphaproteobacteria</taxon>
        <taxon>Hyphomicrobiales</taxon>
        <taxon>Boseaceae</taxon>
        <taxon>Bosea</taxon>
    </lineage>
</organism>
<dbReference type="PANTHER" id="PTHR39087">
    <property type="entry name" value="UPF0104 MEMBRANE PROTEIN MJ1595"/>
    <property type="match status" value="1"/>
</dbReference>
<keyword evidence="8" id="KW-1185">Reference proteome</keyword>
<feature type="transmembrane region" description="Helical" evidence="6">
    <location>
        <begin position="291"/>
        <end position="317"/>
    </location>
</feature>
<evidence type="ECO:0000256" key="2">
    <source>
        <dbReference type="ARBA" id="ARBA00022475"/>
    </source>
</evidence>